<keyword evidence="1" id="KW-0472">Membrane</keyword>
<evidence type="ECO:0000256" key="1">
    <source>
        <dbReference type="SAM" id="Phobius"/>
    </source>
</evidence>
<proteinExistence type="predicted"/>
<name>A0ABS5AVD9_9STRE</name>
<dbReference type="InterPro" id="IPR010982">
    <property type="entry name" value="Lambda_DNA-bd_dom_sf"/>
</dbReference>
<dbReference type="SUPFAM" id="SSF47413">
    <property type="entry name" value="lambda repressor-like DNA-binding domains"/>
    <property type="match status" value="1"/>
</dbReference>
<gene>
    <name evidence="2" type="ORF">DHL47_02655</name>
</gene>
<dbReference type="Proteomes" id="UP001519349">
    <property type="component" value="Unassembled WGS sequence"/>
</dbReference>
<organism evidence="2 3">
    <name type="scientific">Streptococcus panodentis</name>
    <dbReference type="NCBI Taxonomy" id="1581472"/>
    <lineage>
        <taxon>Bacteria</taxon>
        <taxon>Bacillati</taxon>
        <taxon>Bacillota</taxon>
        <taxon>Bacilli</taxon>
        <taxon>Lactobacillales</taxon>
        <taxon>Streptococcaceae</taxon>
        <taxon>Streptococcus</taxon>
    </lineage>
</organism>
<protein>
    <submittedName>
        <fullName evidence="2">Helix-turn-helix domain-containing protein</fullName>
    </submittedName>
</protein>
<dbReference type="Gene3D" id="1.10.260.40">
    <property type="entry name" value="lambda repressor-like DNA-binding domains"/>
    <property type="match status" value="1"/>
</dbReference>
<dbReference type="PANTHER" id="PTHR34475">
    <property type="match status" value="1"/>
</dbReference>
<accession>A0ABS5AVD9</accession>
<comment type="caution">
    <text evidence="2">The sequence shown here is derived from an EMBL/GenBank/DDBJ whole genome shotgun (WGS) entry which is preliminary data.</text>
</comment>
<dbReference type="InterPro" id="IPR048211">
    <property type="entry name" value="RodZ-like"/>
</dbReference>
<dbReference type="InterPro" id="IPR001387">
    <property type="entry name" value="Cro/C1-type_HTH"/>
</dbReference>
<evidence type="ECO:0000313" key="2">
    <source>
        <dbReference type="EMBL" id="MBP2620246.1"/>
    </source>
</evidence>
<dbReference type="EMBL" id="QFAY01000004">
    <property type="protein sequence ID" value="MBP2620246.1"/>
    <property type="molecule type" value="Genomic_DNA"/>
</dbReference>
<keyword evidence="1" id="KW-0812">Transmembrane</keyword>
<reference evidence="2 3" key="1">
    <citation type="submission" date="2018-05" db="EMBL/GenBank/DDBJ databases">
        <title>Draft genome sequence of Streptococcus panodentis CCUG 70867T.</title>
        <authorList>
            <person name="Salva-Serra F."/>
            <person name="Mendez V."/>
            <person name="Jaen-Luchoro D."/>
            <person name="Gonzales-Siles L."/>
            <person name="Karlsson R."/>
            <person name="Engstrom-Jakobsson H."/>
            <person name="Busquets A."/>
            <person name="Gomila M."/>
            <person name="Pineiro-Iglesias B."/>
            <person name="Bennasar-Figueras A."/>
            <person name="Seeger M."/>
            <person name="Moore E."/>
        </authorList>
    </citation>
    <scope>NUCLEOTIDE SEQUENCE [LARGE SCALE GENOMIC DNA]</scope>
    <source>
        <strain evidence="2 3">CCUG 70867</strain>
    </source>
</reference>
<keyword evidence="1" id="KW-1133">Transmembrane helix</keyword>
<dbReference type="PANTHER" id="PTHR34475:SF1">
    <property type="entry name" value="CYTOSKELETON PROTEIN RODZ"/>
    <property type="match status" value="1"/>
</dbReference>
<dbReference type="Pfam" id="PF13413">
    <property type="entry name" value="HTH_25"/>
    <property type="match status" value="1"/>
</dbReference>
<evidence type="ECO:0000313" key="3">
    <source>
        <dbReference type="Proteomes" id="UP001519349"/>
    </source>
</evidence>
<sequence>MRKKSIGEVLKLARTNQGLTLEDLSKKTDIQAELLEAIEHNNYDLLPSPFYARSFLRKYAWAVDLDESIILEAYEAGEMIVYDEVELTDDQAFRSRKNKRKSSFVPLFYFLLLALSIIIFVSYYIWKYVQTNDLNFQTADSYSVVSESSAAASGSQSFSVSSSSDAAVSSAGKLEVSGGGDALTASYSGGGQTVKVTFSVADTSSWISVSDSDLAQGTTLSPENPSQSVTLSAGSKTTITLGSVDGVSITVGDQKLDTSAVSSDSATITLTVQQ</sequence>
<dbReference type="RefSeq" id="WP_209550799.1">
    <property type="nucleotide sequence ID" value="NZ_QFAY01000004.1"/>
</dbReference>
<dbReference type="CDD" id="cd00093">
    <property type="entry name" value="HTH_XRE"/>
    <property type="match status" value="1"/>
</dbReference>
<dbReference type="InterPro" id="IPR050400">
    <property type="entry name" value="Bact_Cytoskel_RodZ"/>
</dbReference>
<feature type="transmembrane region" description="Helical" evidence="1">
    <location>
        <begin position="104"/>
        <end position="126"/>
    </location>
</feature>
<dbReference type="NCBIfam" id="NF041534">
    <property type="entry name" value="rodZ_Strepcoccus"/>
    <property type="match status" value="1"/>
</dbReference>
<keyword evidence="3" id="KW-1185">Reference proteome</keyword>